<dbReference type="RefSeq" id="WP_168518199.1">
    <property type="nucleotide sequence ID" value="NZ_JAAXLS010000014.1"/>
</dbReference>
<dbReference type="Pfam" id="PF01047">
    <property type="entry name" value="MarR"/>
    <property type="match status" value="1"/>
</dbReference>
<dbReference type="Gene3D" id="1.10.10.10">
    <property type="entry name" value="Winged helix-like DNA-binding domain superfamily/Winged helix DNA-binding domain"/>
    <property type="match status" value="1"/>
</dbReference>
<dbReference type="InterPro" id="IPR036390">
    <property type="entry name" value="WH_DNA-bd_sf"/>
</dbReference>
<dbReference type="PROSITE" id="PS01117">
    <property type="entry name" value="HTH_MARR_1"/>
    <property type="match status" value="1"/>
</dbReference>
<dbReference type="PANTHER" id="PTHR33164">
    <property type="entry name" value="TRANSCRIPTIONAL REGULATOR, MARR FAMILY"/>
    <property type="match status" value="1"/>
</dbReference>
<dbReference type="SUPFAM" id="SSF46785">
    <property type="entry name" value="Winged helix' DNA-binding domain"/>
    <property type="match status" value="1"/>
</dbReference>
<dbReference type="EMBL" id="JAAXLS010000014">
    <property type="protein sequence ID" value="NKQ55352.1"/>
    <property type="molecule type" value="Genomic_DNA"/>
</dbReference>
<dbReference type="Proteomes" id="UP000715441">
    <property type="component" value="Unassembled WGS sequence"/>
</dbReference>
<dbReference type="PROSITE" id="PS50995">
    <property type="entry name" value="HTH_MARR_2"/>
    <property type="match status" value="1"/>
</dbReference>
<evidence type="ECO:0000256" key="2">
    <source>
        <dbReference type="ARBA" id="ARBA00023125"/>
    </source>
</evidence>
<evidence type="ECO:0000313" key="5">
    <source>
        <dbReference type="EMBL" id="NKQ55352.1"/>
    </source>
</evidence>
<comment type="caution">
    <text evidence="5">The sequence shown here is derived from an EMBL/GenBank/DDBJ whole genome shotgun (WGS) entry which is preliminary data.</text>
</comment>
<keyword evidence="3" id="KW-0804">Transcription</keyword>
<protein>
    <submittedName>
        <fullName evidence="5">MarR family transcriptional regulator</fullName>
    </submittedName>
</protein>
<proteinExistence type="predicted"/>
<accession>A0ABX1J6C5</accession>
<sequence length="141" mass="15340">MDVIGLLKQLLALHSVAVEPLYEGAPVTQPELEAMMMLRHAQRPGIARTLAAQLGLSRAAMSKTLARLENRGFVGREANPADRRAALVRLTPEGERVVDAMFPEQLGIEVALLGGLTEDERRRVLDALELLKRTLAGAPVL</sequence>
<evidence type="ECO:0000256" key="1">
    <source>
        <dbReference type="ARBA" id="ARBA00023015"/>
    </source>
</evidence>
<evidence type="ECO:0000256" key="3">
    <source>
        <dbReference type="ARBA" id="ARBA00023163"/>
    </source>
</evidence>
<dbReference type="PRINTS" id="PR00598">
    <property type="entry name" value="HTHMARR"/>
</dbReference>
<dbReference type="InterPro" id="IPR039422">
    <property type="entry name" value="MarR/SlyA-like"/>
</dbReference>
<keyword evidence="2" id="KW-0238">DNA-binding</keyword>
<reference evidence="5 6" key="1">
    <citation type="submission" date="2020-04" db="EMBL/GenBank/DDBJ databases">
        <title>Novel species.</title>
        <authorList>
            <person name="Teo W.F.A."/>
            <person name="Lipun K."/>
            <person name="Srisuk N."/>
            <person name="Duangmal K."/>
        </authorList>
    </citation>
    <scope>NUCLEOTIDE SEQUENCE [LARGE SCALE GENOMIC DNA]</scope>
    <source>
        <strain evidence="5 6">K13G38</strain>
    </source>
</reference>
<dbReference type="InterPro" id="IPR023187">
    <property type="entry name" value="Tscrpt_reg_MarR-type_CS"/>
</dbReference>
<feature type="domain" description="HTH marR-type" evidence="4">
    <location>
        <begin position="1"/>
        <end position="133"/>
    </location>
</feature>
<dbReference type="InterPro" id="IPR036388">
    <property type="entry name" value="WH-like_DNA-bd_sf"/>
</dbReference>
<evidence type="ECO:0000313" key="6">
    <source>
        <dbReference type="Proteomes" id="UP000715441"/>
    </source>
</evidence>
<dbReference type="PANTHER" id="PTHR33164:SF104">
    <property type="entry name" value="TRANSCRIPTIONAL REGULATORY PROTEIN"/>
    <property type="match status" value="1"/>
</dbReference>
<organism evidence="5 6">
    <name type="scientific">Amycolatopsis acididurans</name>
    <dbReference type="NCBI Taxonomy" id="2724524"/>
    <lineage>
        <taxon>Bacteria</taxon>
        <taxon>Bacillati</taxon>
        <taxon>Actinomycetota</taxon>
        <taxon>Actinomycetes</taxon>
        <taxon>Pseudonocardiales</taxon>
        <taxon>Pseudonocardiaceae</taxon>
        <taxon>Amycolatopsis</taxon>
    </lineage>
</organism>
<keyword evidence="1" id="KW-0805">Transcription regulation</keyword>
<dbReference type="SMART" id="SM00347">
    <property type="entry name" value="HTH_MARR"/>
    <property type="match status" value="1"/>
</dbReference>
<name>A0ABX1J6C5_9PSEU</name>
<keyword evidence="6" id="KW-1185">Reference proteome</keyword>
<evidence type="ECO:0000259" key="4">
    <source>
        <dbReference type="PROSITE" id="PS50995"/>
    </source>
</evidence>
<dbReference type="InterPro" id="IPR000835">
    <property type="entry name" value="HTH_MarR-typ"/>
</dbReference>
<gene>
    <name evidence="5" type="ORF">HFP15_20920</name>
</gene>